<dbReference type="EMBL" id="JACKWZ010000097">
    <property type="protein sequence ID" value="KAF9416042.1"/>
    <property type="molecule type" value="Genomic_DNA"/>
</dbReference>
<evidence type="ECO:0000313" key="1">
    <source>
        <dbReference type="EMBL" id="KAF9416042.1"/>
    </source>
</evidence>
<protein>
    <submittedName>
        <fullName evidence="1">Uncharacterized protein</fullName>
    </submittedName>
</protein>
<dbReference type="Proteomes" id="UP000648187">
    <property type="component" value="Unassembled WGS sequence"/>
</dbReference>
<comment type="caution">
    <text evidence="1">The sequence shown here is derived from an EMBL/GenBank/DDBJ whole genome shotgun (WGS) entry which is preliminary data.</text>
</comment>
<sequence length="279" mass="33037">KGEFAAILSRVLRATVASTRCVPTREHLGRNSVRNMELNEAVSLWLAYRRWKRQKRRENRMYLVHPILNDRMTHSMFETLYPKLRQHEKKFFNYFRMSVKSFDDLLLLIEEDLSPRANYVPREDVVSAEQKLVITLRLKIRFNQRHGFGRVQDIHYPENLLMMLTENLRIMMPVKISALKYNCVLAMLLWMAFLGHILDKKIHLVLKVVHVDIVKTCCLLQNFIHKEQSICNLIVDSGFELQTLTRSEYADPLIADNVRQKFAEYFVSPQGNVPWQNKY</sequence>
<name>A0A835GI25_SPOEX</name>
<feature type="non-terminal residue" evidence="1">
    <location>
        <position position="1"/>
    </location>
</feature>
<organism evidence="1 2">
    <name type="scientific">Spodoptera exigua</name>
    <name type="common">Beet armyworm</name>
    <name type="synonym">Noctua fulgens</name>
    <dbReference type="NCBI Taxonomy" id="7107"/>
    <lineage>
        <taxon>Eukaryota</taxon>
        <taxon>Metazoa</taxon>
        <taxon>Ecdysozoa</taxon>
        <taxon>Arthropoda</taxon>
        <taxon>Hexapoda</taxon>
        <taxon>Insecta</taxon>
        <taxon>Pterygota</taxon>
        <taxon>Neoptera</taxon>
        <taxon>Endopterygota</taxon>
        <taxon>Lepidoptera</taxon>
        <taxon>Glossata</taxon>
        <taxon>Ditrysia</taxon>
        <taxon>Noctuoidea</taxon>
        <taxon>Noctuidae</taxon>
        <taxon>Amphipyrinae</taxon>
        <taxon>Spodoptera</taxon>
    </lineage>
</organism>
<reference evidence="1" key="1">
    <citation type="submission" date="2020-08" db="EMBL/GenBank/DDBJ databases">
        <title>Spodoptera exigua strain:BAW_Kor-Di-RS1 Genome sequencing and assembly.</title>
        <authorList>
            <person name="Kim J."/>
            <person name="Nam H.Y."/>
            <person name="Kwon M."/>
            <person name="Choi J.H."/>
            <person name="Cho S.R."/>
            <person name="Kim G.-H."/>
        </authorList>
    </citation>
    <scope>NUCLEOTIDE SEQUENCE</scope>
    <source>
        <strain evidence="1">BAW_Kor-Di-RS1</strain>
        <tissue evidence="1">Whole-body</tissue>
    </source>
</reference>
<gene>
    <name evidence="1" type="ORF">HW555_006454</name>
</gene>
<proteinExistence type="predicted"/>
<feature type="non-terminal residue" evidence="1">
    <location>
        <position position="279"/>
    </location>
</feature>
<dbReference type="AlphaFoldDB" id="A0A835GI25"/>
<evidence type="ECO:0000313" key="2">
    <source>
        <dbReference type="Proteomes" id="UP000648187"/>
    </source>
</evidence>
<accession>A0A835GI25</accession>
<keyword evidence="2" id="KW-1185">Reference proteome</keyword>